<feature type="active site" description="Proton donor/acceptor" evidence="7">
    <location>
        <position position="426"/>
    </location>
</feature>
<name>A0A4Z0PFV1_9BACT</name>
<keyword evidence="3" id="KW-0808">Transferase</keyword>
<dbReference type="OrthoDB" id="9778545at2"/>
<evidence type="ECO:0000256" key="6">
    <source>
        <dbReference type="ARBA" id="ARBA00023316"/>
    </source>
</evidence>
<dbReference type="Proteomes" id="UP000297739">
    <property type="component" value="Unassembled WGS sequence"/>
</dbReference>
<proteinExistence type="inferred from homology"/>
<dbReference type="GO" id="GO:0004180">
    <property type="term" value="F:carboxypeptidase activity"/>
    <property type="evidence" value="ECO:0007669"/>
    <property type="project" value="UniProtKB-ARBA"/>
</dbReference>
<evidence type="ECO:0000256" key="4">
    <source>
        <dbReference type="ARBA" id="ARBA00022960"/>
    </source>
</evidence>
<keyword evidence="10" id="KW-1185">Reference proteome</keyword>
<dbReference type="GO" id="GO:0016740">
    <property type="term" value="F:transferase activity"/>
    <property type="evidence" value="ECO:0007669"/>
    <property type="project" value="UniProtKB-KW"/>
</dbReference>
<evidence type="ECO:0000256" key="7">
    <source>
        <dbReference type="PROSITE-ProRule" id="PRU01373"/>
    </source>
</evidence>
<dbReference type="InterPro" id="IPR038063">
    <property type="entry name" value="Transpep_catalytic_dom"/>
</dbReference>
<dbReference type="CDD" id="cd16913">
    <property type="entry name" value="YkuD_like"/>
    <property type="match status" value="1"/>
</dbReference>
<evidence type="ECO:0000256" key="5">
    <source>
        <dbReference type="ARBA" id="ARBA00022984"/>
    </source>
</evidence>
<keyword evidence="4 7" id="KW-0133">Cell shape</keyword>
<dbReference type="SUPFAM" id="SSF141523">
    <property type="entry name" value="L,D-transpeptidase catalytic domain-like"/>
    <property type="match status" value="1"/>
</dbReference>
<comment type="caution">
    <text evidence="9">The sequence shown here is derived from an EMBL/GenBank/DDBJ whole genome shotgun (WGS) entry which is preliminary data.</text>
</comment>
<gene>
    <name evidence="9" type="ORF">E5J99_18145</name>
</gene>
<dbReference type="GO" id="GO:0008360">
    <property type="term" value="P:regulation of cell shape"/>
    <property type="evidence" value="ECO:0007669"/>
    <property type="project" value="UniProtKB-UniRule"/>
</dbReference>
<protein>
    <recommendedName>
        <fullName evidence="8">L,D-TPase catalytic domain-containing protein</fullName>
    </recommendedName>
</protein>
<dbReference type="AlphaFoldDB" id="A0A4Z0PFV1"/>
<dbReference type="Gene3D" id="2.40.440.10">
    <property type="entry name" value="L,D-transpeptidase catalytic domain-like"/>
    <property type="match status" value="1"/>
</dbReference>
<dbReference type="InterPro" id="IPR052905">
    <property type="entry name" value="LD-transpeptidase_YkuD-like"/>
</dbReference>
<keyword evidence="6 7" id="KW-0961">Cell wall biogenesis/degradation</keyword>
<accession>A0A4Z0PFV1</accession>
<reference evidence="9 10" key="1">
    <citation type="submission" date="2019-04" db="EMBL/GenBank/DDBJ databases">
        <authorList>
            <person name="Feng G."/>
            <person name="Zhang J."/>
            <person name="Zhu H."/>
        </authorList>
    </citation>
    <scope>NUCLEOTIDE SEQUENCE [LARGE SCALE GENOMIC DNA]</scope>
    <source>
        <strain evidence="9 10">JCM 17223</strain>
    </source>
</reference>
<dbReference type="PANTHER" id="PTHR41533:SF2">
    <property type="entry name" value="BLR7131 PROTEIN"/>
    <property type="match status" value="1"/>
</dbReference>
<comment type="pathway">
    <text evidence="1 7">Cell wall biogenesis; peptidoglycan biosynthesis.</text>
</comment>
<dbReference type="Pfam" id="PF03734">
    <property type="entry name" value="YkuD"/>
    <property type="match status" value="1"/>
</dbReference>
<dbReference type="UniPathway" id="UPA00219"/>
<evidence type="ECO:0000256" key="1">
    <source>
        <dbReference type="ARBA" id="ARBA00004752"/>
    </source>
</evidence>
<organism evidence="9 10">
    <name type="scientific">Hymenobacter elongatus</name>
    <dbReference type="NCBI Taxonomy" id="877208"/>
    <lineage>
        <taxon>Bacteria</taxon>
        <taxon>Pseudomonadati</taxon>
        <taxon>Bacteroidota</taxon>
        <taxon>Cytophagia</taxon>
        <taxon>Cytophagales</taxon>
        <taxon>Hymenobacteraceae</taxon>
        <taxon>Hymenobacter</taxon>
    </lineage>
</organism>
<evidence type="ECO:0000313" key="10">
    <source>
        <dbReference type="Proteomes" id="UP000297739"/>
    </source>
</evidence>
<feature type="active site" description="Nucleophile" evidence="7">
    <location>
        <position position="445"/>
    </location>
</feature>
<dbReference type="InterPro" id="IPR045380">
    <property type="entry name" value="LD_TPept_scaffold_dom"/>
</dbReference>
<evidence type="ECO:0000313" key="9">
    <source>
        <dbReference type="EMBL" id="TGE13989.1"/>
    </source>
</evidence>
<feature type="domain" description="L,D-TPase catalytic" evidence="8">
    <location>
        <begin position="294"/>
        <end position="471"/>
    </location>
</feature>
<dbReference type="PROSITE" id="PS52029">
    <property type="entry name" value="LD_TPASE"/>
    <property type="match status" value="1"/>
</dbReference>
<dbReference type="PANTHER" id="PTHR41533">
    <property type="entry name" value="L,D-TRANSPEPTIDASE HI_1667-RELATED"/>
    <property type="match status" value="1"/>
</dbReference>
<evidence type="ECO:0000256" key="2">
    <source>
        <dbReference type="ARBA" id="ARBA00005992"/>
    </source>
</evidence>
<keyword evidence="5 7" id="KW-0573">Peptidoglycan synthesis</keyword>
<dbReference type="InterPro" id="IPR005490">
    <property type="entry name" value="LD_TPept_cat_dom"/>
</dbReference>
<dbReference type="Pfam" id="PF20142">
    <property type="entry name" value="Scaffold"/>
    <property type="match status" value="1"/>
</dbReference>
<evidence type="ECO:0000256" key="3">
    <source>
        <dbReference type="ARBA" id="ARBA00022679"/>
    </source>
</evidence>
<evidence type="ECO:0000259" key="8">
    <source>
        <dbReference type="PROSITE" id="PS52029"/>
    </source>
</evidence>
<sequence length="525" mass="58273">MPAAPALVVVVSWPHLYAVNATQPALSTLLACSTMTWIRSSVRPAFLWLLLVCCALSWPSVVVAESGKKPGAAAPSGSTAVLYLRALLDTAAVGPAATYARLGLRAGSVVQAFYAQRSFAPAWTHPDSGWNAQATAALTLLGQARQYGLLPAAYRLPQLQALPDSLRLSSKSKDQALQLAGFELRLTDALVRYAAHLRYGQLDARTLTAATLEGAAGQEATALLEQALAAESFAPAFLRCQPRSRAYLRLQQAWGQTLAMPDSVPHGGNEADFRRVAVNLERLRWESTTADTAEYALVNIPAFRLQLIRGGRVVQTHRVVVGKPETPTPTLNSRLIVFVTAPDWRVPYSIAVNEMLPQLQEDPSYLYDNHYRLYDYRNRLVNPWNVRWHTITPEKFPYTIKQTAGRHNALGNIVFYFPNQHTVFLHDTPARSLFQKSQRALSHGCVRVEKPLALAAYLLQRENQQAALPIVKRSIAQQDKCRFDLARGLPIQIRYYTCEADNGRLRFYADVYCQDEPILAALLDQ</sequence>
<comment type="similarity">
    <text evidence="2">Belongs to the YkuD family.</text>
</comment>
<dbReference type="GO" id="GO:0009252">
    <property type="term" value="P:peptidoglycan biosynthetic process"/>
    <property type="evidence" value="ECO:0007669"/>
    <property type="project" value="UniProtKB-UniPathway"/>
</dbReference>
<dbReference type="GO" id="GO:0071555">
    <property type="term" value="P:cell wall organization"/>
    <property type="evidence" value="ECO:0007669"/>
    <property type="project" value="UniProtKB-UniRule"/>
</dbReference>
<dbReference type="EMBL" id="SRLD01000045">
    <property type="protein sequence ID" value="TGE13989.1"/>
    <property type="molecule type" value="Genomic_DNA"/>
</dbReference>